<keyword evidence="10" id="KW-1015">Disulfide bond</keyword>
<evidence type="ECO:0000259" key="12">
    <source>
        <dbReference type="SMART" id="SM00082"/>
    </source>
</evidence>
<dbReference type="Ensembl" id="ENSSFOT00015022627.2">
    <property type="protein sequence ID" value="ENSSFOP00015022379.2"/>
    <property type="gene ID" value="ENSSFOG00015014402.2"/>
</dbReference>
<feature type="domain" description="LRRCT" evidence="12">
    <location>
        <begin position="130"/>
        <end position="180"/>
    </location>
</feature>
<dbReference type="OrthoDB" id="72369at2759"/>
<evidence type="ECO:0000256" key="2">
    <source>
        <dbReference type="ARBA" id="ARBA00022614"/>
    </source>
</evidence>
<dbReference type="SMART" id="SM00082">
    <property type="entry name" value="LRRCT"/>
    <property type="match status" value="1"/>
</dbReference>
<dbReference type="SUPFAM" id="SSF52058">
    <property type="entry name" value="L domain-like"/>
    <property type="match status" value="1"/>
</dbReference>
<keyword evidence="3 11" id="KW-0812">Transmembrane</keyword>
<protein>
    <submittedName>
        <fullName evidence="13">Glycoprotein IX (platelet)</fullName>
    </submittedName>
</protein>
<evidence type="ECO:0000256" key="1">
    <source>
        <dbReference type="ARBA" id="ARBA00004479"/>
    </source>
</evidence>
<evidence type="ECO:0000256" key="10">
    <source>
        <dbReference type="ARBA" id="ARBA00023157"/>
    </source>
</evidence>
<proteinExistence type="predicted"/>
<dbReference type="AlphaFoldDB" id="A0A8C9RTN6"/>
<keyword evidence="4" id="KW-0356">Hemostasis</keyword>
<evidence type="ECO:0000256" key="7">
    <source>
        <dbReference type="ARBA" id="ARBA00022989"/>
    </source>
</evidence>
<keyword evidence="8" id="KW-0094">Blood coagulation</keyword>
<dbReference type="PANTHER" id="PTHR22650:SF6">
    <property type="entry name" value="PLATELET GLYCOPROTEIN IX"/>
    <property type="match status" value="1"/>
</dbReference>
<gene>
    <name evidence="13" type="primary">LOC108925540</name>
</gene>
<organism evidence="13 14">
    <name type="scientific">Scleropages formosus</name>
    <name type="common">Asian bonytongue</name>
    <name type="synonym">Osteoglossum formosum</name>
    <dbReference type="NCBI Taxonomy" id="113540"/>
    <lineage>
        <taxon>Eukaryota</taxon>
        <taxon>Metazoa</taxon>
        <taxon>Chordata</taxon>
        <taxon>Craniata</taxon>
        <taxon>Vertebrata</taxon>
        <taxon>Euteleostomi</taxon>
        <taxon>Actinopterygii</taxon>
        <taxon>Neopterygii</taxon>
        <taxon>Teleostei</taxon>
        <taxon>Osteoglossocephala</taxon>
        <taxon>Osteoglossomorpha</taxon>
        <taxon>Osteoglossiformes</taxon>
        <taxon>Osteoglossidae</taxon>
        <taxon>Scleropages</taxon>
    </lineage>
</organism>
<dbReference type="GO" id="GO:0007596">
    <property type="term" value="P:blood coagulation"/>
    <property type="evidence" value="ECO:0007669"/>
    <property type="project" value="UniProtKB-KW"/>
</dbReference>
<evidence type="ECO:0000256" key="4">
    <source>
        <dbReference type="ARBA" id="ARBA00022696"/>
    </source>
</evidence>
<dbReference type="GO" id="GO:0016020">
    <property type="term" value="C:membrane"/>
    <property type="evidence" value="ECO:0007669"/>
    <property type="project" value="UniProtKB-SubCell"/>
</dbReference>
<dbReference type="Pfam" id="PF01462">
    <property type="entry name" value="LRRNT"/>
    <property type="match status" value="1"/>
</dbReference>
<dbReference type="GO" id="GO:0007155">
    <property type="term" value="P:cell adhesion"/>
    <property type="evidence" value="ECO:0007669"/>
    <property type="project" value="UniProtKB-KW"/>
</dbReference>
<evidence type="ECO:0000256" key="3">
    <source>
        <dbReference type="ARBA" id="ARBA00022692"/>
    </source>
</evidence>
<keyword evidence="14" id="KW-1185">Reference proteome</keyword>
<dbReference type="Proteomes" id="UP000694397">
    <property type="component" value="Chromosome 1"/>
</dbReference>
<evidence type="ECO:0000256" key="5">
    <source>
        <dbReference type="ARBA" id="ARBA00022729"/>
    </source>
</evidence>
<dbReference type="InterPro" id="IPR000372">
    <property type="entry name" value="LRRNT"/>
</dbReference>
<keyword evidence="6" id="KW-0130">Cell adhesion</keyword>
<feature type="transmembrane region" description="Helical" evidence="11">
    <location>
        <begin position="187"/>
        <end position="209"/>
    </location>
</feature>
<keyword evidence="5" id="KW-0732">Signal</keyword>
<keyword evidence="2" id="KW-0433">Leucine-rich repeat</keyword>
<dbReference type="Gene3D" id="3.80.10.10">
    <property type="entry name" value="Ribonuclease Inhibitor"/>
    <property type="match status" value="1"/>
</dbReference>
<sequence length="289" mass="32201">MRGAARVCLLSRSTLRGRPAPADRPAGTLRKCRRITGPSCRATAMLIGPALAVLFLLGSSNTQSSPDPCRCVSLRPTGLRVDCRSRGLTELPPIPPTASELHLQDNRLHSLPPGLLDALLDLRMVNLSGNPWDCGCSILYLRAWLRDHEAAAGRPTCVTPAALRHRAIAELSETDLPSCSRESCVSGWLDIVTILLMAGLIALLFWCLWTVKNSTFTFNVVRRHGDVDKDLSRSFEAKRRKRSLRRRSEEAECTLQWTDDLEKPLFNMEILPQVLEILHKKHNIKIKAT</sequence>
<name>A0A8C9RTN6_SCLFO</name>
<dbReference type="PANTHER" id="PTHR22650">
    <property type="entry name" value="GLYCOPROTEIN IB BETA"/>
    <property type="match status" value="1"/>
</dbReference>
<reference evidence="13" key="2">
    <citation type="submission" date="2025-08" db="UniProtKB">
        <authorList>
            <consortium name="Ensembl"/>
        </authorList>
    </citation>
    <scope>IDENTIFICATION</scope>
</reference>
<dbReference type="InterPro" id="IPR000483">
    <property type="entry name" value="Cys-rich_flank_reg_C"/>
</dbReference>
<reference evidence="13 14" key="1">
    <citation type="submission" date="2019-04" db="EMBL/GenBank/DDBJ databases">
        <authorList>
            <consortium name="Wellcome Sanger Institute Data Sharing"/>
        </authorList>
    </citation>
    <scope>NUCLEOTIDE SEQUENCE [LARGE SCALE GENOMIC DNA]</scope>
</reference>
<evidence type="ECO:0000256" key="11">
    <source>
        <dbReference type="SAM" id="Phobius"/>
    </source>
</evidence>
<comment type="subcellular location">
    <subcellularLocation>
        <location evidence="1">Membrane</location>
        <topology evidence="1">Single-pass type I membrane protein</topology>
    </subcellularLocation>
</comment>
<dbReference type="InterPro" id="IPR032675">
    <property type="entry name" value="LRR_dom_sf"/>
</dbReference>
<evidence type="ECO:0000256" key="6">
    <source>
        <dbReference type="ARBA" id="ARBA00022889"/>
    </source>
</evidence>
<dbReference type="GeneTree" id="ENSGT00530000064244"/>
<reference evidence="13" key="3">
    <citation type="submission" date="2025-09" db="UniProtKB">
        <authorList>
            <consortium name="Ensembl"/>
        </authorList>
    </citation>
    <scope>IDENTIFICATION</scope>
</reference>
<evidence type="ECO:0000313" key="14">
    <source>
        <dbReference type="Proteomes" id="UP000694397"/>
    </source>
</evidence>
<keyword evidence="9 11" id="KW-0472">Membrane</keyword>
<evidence type="ECO:0000256" key="8">
    <source>
        <dbReference type="ARBA" id="ARBA00023084"/>
    </source>
</evidence>
<evidence type="ECO:0000256" key="9">
    <source>
        <dbReference type="ARBA" id="ARBA00023136"/>
    </source>
</evidence>
<keyword evidence="7 11" id="KW-1133">Transmembrane helix</keyword>
<dbReference type="InterPro" id="IPR052313">
    <property type="entry name" value="GPIb-IX-V_Complex"/>
</dbReference>
<accession>A0A8C9RTN6</accession>
<evidence type="ECO:0000313" key="13">
    <source>
        <dbReference type="Ensembl" id="ENSSFOP00015022379.2"/>
    </source>
</evidence>